<protein>
    <submittedName>
        <fullName evidence="1">Ectoine hydroxylase-related dioxygenase (Phytanoyl-CoA dioxygenase family)</fullName>
    </submittedName>
    <submittedName>
        <fullName evidence="2">Ectoine hydroxylase-related dioxygenase, phytanoyl-CoA dioxygenase (PhyH) family</fullName>
    </submittedName>
</protein>
<dbReference type="PANTHER" id="PTHR20883:SF49">
    <property type="entry name" value="PHYTANOYL-COA DIOXYGENASE"/>
    <property type="match status" value="1"/>
</dbReference>
<reference evidence="1 4" key="2">
    <citation type="submission" date="2020-07" db="EMBL/GenBank/DDBJ databases">
        <title>Sequencing the genomes of 1000 actinobacteria strains.</title>
        <authorList>
            <person name="Klenk H.-P."/>
        </authorList>
    </citation>
    <scope>NUCLEOTIDE SEQUENCE [LARGE SCALE GENOMIC DNA]</scope>
    <source>
        <strain evidence="1 4">DSM 45117</strain>
    </source>
</reference>
<dbReference type="SUPFAM" id="SSF51197">
    <property type="entry name" value="Clavaminate synthase-like"/>
    <property type="match status" value="1"/>
</dbReference>
<proteinExistence type="predicted"/>
<dbReference type="EMBL" id="FOOI01000011">
    <property type="protein sequence ID" value="SFH06768.1"/>
    <property type="molecule type" value="Genomic_DNA"/>
</dbReference>
<evidence type="ECO:0000313" key="4">
    <source>
        <dbReference type="Proteomes" id="UP000533017"/>
    </source>
</evidence>
<dbReference type="Pfam" id="PF05721">
    <property type="entry name" value="PhyH"/>
    <property type="match status" value="1"/>
</dbReference>
<keyword evidence="4" id="KW-1185">Reference proteome</keyword>
<dbReference type="InterPro" id="IPR008775">
    <property type="entry name" value="Phytyl_CoA_dOase-like"/>
</dbReference>
<dbReference type="OrthoDB" id="9814777at2"/>
<evidence type="ECO:0000313" key="1">
    <source>
        <dbReference type="EMBL" id="NYH85224.1"/>
    </source>
</evidence>
<dbReference type="Proteomes" id="UP000199052">
    <property type="component" value="Unassembled WGS sequence"/>
</dbReference>
<evidence type="ECO:0000313" key="2">
    <source>
        <dbReference type="EMBL" id="SFH06768.1"/>
    </source>
</evidence>
<gene>
    <name evidence="1" type="ORF">FHR37_004075</name>
    <name evidence="2" type="ORF">SAMN05421678_111195</name>
</gene>
<keyword evidence="2" id="KW-0560">Oxidoreductase</keyword>
<name>A0A1I2WZP1_9ACTN</name>
<sequence>MTATTAALGSELDVPYEGLPPTATADFARNGYAHLSGVLSPRTIAEYEPVVTGEVIRLNTQHLPLAERDTYGKAFLQVTNLWEHNAKVKELAHSSRLAGIAAKLLGVHAVRLYHDQALYKEAGGGITPWHADQYYWPLSSDRVCTIWLPLQETPYEMGPLAFARGSHNFSIGRDLAISDESEARINQLVDEQNFENVVEPFALGDASFHRGWTFHHAGPNHSSIPRRVMTVIYMDADIRVTEPANDNQVADRNWMPGTEIGQVPDTARNPVLYDGLLSG</sequence>
<dbReference type="Proteomes" id="UP000533017">
    <property type="component" value="Unassembled WGS sequence"/>
</dbReference>
<dbReference type="PANTHER" id="PTHR20883">
    <property type="entry name" value="PHYTANOYL-COA DIOXYGENASE DOMAIN CONTAINING 1"/>
    <property type="match status" value="1"/>
</dbReference>
<dbReference type="Gene3D" id="2.60.120.620">
    <property type="entry name" value="q2cbj1_9rhob like domain"/>
    <property type="match status" value="1"/>
</dbReference>
<dbReference type="GO" id="GO:0005506">
    <property type="term" value="F:iron ion binding"/>
    <property type="evidence" value="ECO:0007669"/>
    <property type="project" value="UniProtKB-ARBA"/>
</dbReference>
<dbReference type="GO" id="GO:0016706">
    <property type="term" value="F:2-oxoglutarate-dependent dioxygenase activity"/>
    <property type="evidence" value="ECO:0007669"/>
    <property type="project" value="UniProtKB-ARBA"/>
</dbReference>
<reference evidence="2 3" key="1">
    <citation type="submission" date="2016-10" db="EMBL/GenBank/DDBJ databases">
        <authorList>
            <person name="de Groot N.N."/>
        </authorList>
    </citation>
    <scope>NUCLEOTIDE SEQUENCE [LARGE SCALE GENOMIC DNA]</scope>
    <source>
        <strain evidence="2 3">CPCC 202808</strain>
    </source>
</reference>
<dbReference type="EMBL" id="JACBZA010000001">
    <property type="protein sequence ID" value="NYH85224.1"/>
    <property type="molecule type" value="Genomic_DNA"/>
</dbReference>
<dbReference type="RefSeq" id="WP_092885449.1">
    <property type="nucleotide sequence ID" value="NZ_FOOI01000011.1"/>
</dbReference>
<organism evidence="2 3">
    <name type="scientific">Actinopolymorpha cephalotaxi</name>
    <dbReference type="NCBI Taxonomy" id="504797"/>
    <lineage>
        <taxon>Bacteria</taxon>
        <taxon>Bacillati</taxon>
        <taxon>Actinomycetota</taxon>
        <taxon>Actinomycetes</taxon>
        <taxon>Propionibacteriales</taxon>
        <taxon>Actinopolymorphaceae</taxon>
        <taxon>Actinopolymorpha</taxon>
    </lineage>
</organism>
<keyword evidence="2" id="KW-0223">Dioxygenase</keyword>
<dbReference type="AlphaFoldDB" id="A0A1I2WZP1"/>
<dbReference type="STRING" id="504797.SAMN05421678_111195"/>
<evidence type="ECO:0000313" key="3">
    <source>
        <dbReference type="Proteomes" id="UP000199052"/>
    </source>
</evidence>
<accession>A0A1I2WZP1</accession>